<dbReference type="EMBL" id="JBCLSQ010000001">
    <property type="protein sequence ID" value="MEY8536878.1"/>
    <property type="molecule type" value="Genomic_DNA"/>
</dbReference>
<sequence length="98" mass="11755">MLYVRIDVAKHKHDFALLDEQGEIPIKNKYFPNSLDGFAYLNKKLQQLNETSLIALEDTGHYSFNLLAFLHENNYQTYTYNPFRLLVIEESYHHMWSW</sequence>
<evidence type="ECO:0000259" key="1">
    <source>
        <dbReference type="Pfam" id="PF01548"/>
    </source>
</evidence>
<organism evidence="2 3">
    <name type="scientific">Lactococcus muris</name>
    <dbReference type="NCBI Taxonomy" id="2941330"/>
    <lineage>
        <taxon>Bacteria</taxon>
        <taxon>Bacillati</taxon>
        <taxon>Bacillota</taxon>
        <taxon>Bacilli</taxon>
        <taxon>Lactobacillales</taxon>
        <taxon>Streptococcaceae</taxon>
        <taxon>Lactococcus</taxon>
    </lineage>
</organism>
<evidence type="ECO:0000313" key="2">
    <source>
        <dbReference type="EMBL" id="MEY8536878.1"/>
    </source>
</evidence>
<dbReference type="InterPro" id="IPR047650">
    <property type="entry name" value="Transpos_IS110"/>
</dbReference>
<reference evidence="2 3" key="1">
    <citation type="submission" date="2024-03" db="EMBL/GenBank/DDBJ databases">
        <title>Mouse gut bacterial collection (mGBC) of GemPharmatech.</title>
        <authorList>
            <person name="He Y."/>
            <person name="Dong L."/>
            <person name="Wu D."/>
            <person name="Gao X."/>
            <person name="Lin Z."/>
        </authorList>
    </citation>
    <scope>NUCLEOTIDE SEQUENCE [LARGE SCALE GENOMIC DNA]</scope>
    <source>
        <strain evidence="2 3">20-218</strain>
    </source>
</reference>
<protein>
    <submittedName>
        <fullName evidence="2">Transposase</fullName>
    </submittedName>
</protein>
<dbReference type="Pfam" id="PF01548">
    <property type="entry name" value="DEDD_Tnp_IS110"/>
    <property type="match status" value="1"/>
</dbReference>
<keyword evidence="3" id="KW-1185">Reference proteome</keyword>
<comment type="caution">
    <text evidence="2">The sequence shown here is derived from an EMBL/GenBank/DDBJ whole genome shotgun (WGS) entry which is preliminary data.</text>
</comment>
<gene>
    <name evidence="2" type="ORF">AALM99_00265</name>
</gene>
<name>A0ABV4D7E5_9LACT</name>
<evidence type="ECO:0000313" key="3">
    <source>
        <dbReference type="Proteomes" id="UP001565242"/>
    </source>
</evidence>
<feature type="domain" description="Transposase IS110-like N-terminal" evidence="1">
    <location>
        <begin position="6"/>
        <end position="83"/>
    </location>
</feature>
<accession>A0ABV4D7E5</accession>
<dbReference type="PANTHER" id="PTHR33055">
    <property type="entry name" value="TRANSPOSASE FOR INSERTION SEQUENCE ELEMENT IS1111A"/>
    <property type="match status" value="1"/>
</dbReference>
<dbReference type="RefSeq" id="WP_369917535.1">
    <property type="nucleotide sequence ID" value="NZ_JBCLSQ010000001.1"/>
</dbReference>
<proteinExistence type="predicted"/>
<dbReference type="Proteomes" id="UP001565242">
    <property type="component" value="Unassembled WGS sequence"/>
</dbReference>
<dbReference type="InterPro" id="IPR002525">
    <property type="entry name" value="Transp_IS110-like_N"/>
</dbReference>